<feature type="signal peptide" evidence="1">
    <location>
        <begin position="1"/>
        <end position="21"/>
    </location>
</feature>
<name>A0A0B2R5D6_GLYSO</name>
<dbReference type="Proteomes" id="UP000053555">
    <property type="component" value="Unassembled WGS sequence"/>
</dbReference>
<protein>
    <submittedName>
        <fullName evidence="2">Uncharacterized protein</fullName>
    </submittedName>
</protein>
<proteinExistence type="predicted"/>
<reference evidence="2" key="1">
    <citation type="submission" date="2014-07" db="EMBL/GenBank/DDBJ databases">
        <title>Identification of a novel salt tolerance gene in wild soybean by whole-genome sequencing.</title>
        <authorList>
            <person name="Lam H.-M."/>
            <person name="Qi X."/>
            <person name="Li M.-W."/>
            <person name="Liu X."/>
            <person name="Xie M."/>
            <person name="Ni M."/>
            <person name="Xu X."/>
        </authorList>
    </citation>
    <scope>NUCLEOTIDE SEQUENCE [LARGE SCALE GENOMIC DNA]</scope>
    <source>
        <tissue evidence="2">Root</tissue>
    </source>
</reference>
<evidence type="ECO:0000256" key="1">
    <source>
        <dbReference type="SAM" id="SignalP"/>
    </source>
</evidence>
<feature type="chain" id="PRO_5002075047" evidence="1">
    <location>
        <begin position="22"/>
        <end position="72"/>
    </location>
</feature>
<sequence length="72" mass="7768">MGGIALLGCLSIFLLKQGTLTQFIRAWVISRKLSNYATVGPTPSAARVGNDGDNGSLMIPRFNAYRVNNLNL</sequence>
<organism evidence="2">
    <name type="scientific">Glycine soja</name>
    <name type="common">Wild soybean</name>
    <dbReference type="NCBI Taxonomy" id="3848"/>
    <lineage>
        <taxon>Eukaryota</taxon>
        <taxon>Viridiplantae</taxon>
        <taxon>Streptophyta</taxon>
        <taxon>Embryophyta</taxon>
        <taxon>Tracheophyta</taxon>
        <taxon>Spermatophyta</taxon>
        <taxon>Magnoliopsida</taxon>
        <taxon>eudicotyledons</taxon>
        <taxon>Gunneridae</taxon>
        <taxon>Pentapetalae</taxon>
        <taxon>rosids</taxon>
        <taxon>fabids</taxon>
        <taxon>Fabales</taxon>
        <taxon>Fabaceae</taxon>
        <taxon>Papilionoideae</taxon>
        <taxon>50 kb inversion clade</taxon>
        <taxon>NPAAA clade</taxon>
        <taxon>indigoferoid/millettioid clade</taxon>
        <taxon>Phaseoleae</taxon>
        <taxon>Glycine</taxon>
        <taxon>Glycine subgen. Soja</taxon>
    </lineage>
</organism>
<keyword evidence="1" id="KW-0732">Signal</keyword>
<evidence type="ECO:0000313" key="2">
    <source>
        <dbReference type="EMBL" id="KHN28820.1"/>
    </source>
</evidence>
<accession>A0A0B2R5D6</accession>
<dbReference type="EMBL" id="KN652399">
    <property type="protein sequence ID" value="KHN28820.1"/>
    <property type="molecule type" value="Genomic_DNA"/>
</dbReference>
<gene>
    <name evidence="2" type="ORF">glysoja_033875</name>
</gene>
<dbReference type="AlphaFoldDB" id="A0A0B2R5D6"/>